<dbReference type="InterPro" id="IPR001763">
    <property type="entry name" value="Rhodanese-like_dom"/>
</dbReference>
<dbReference type="PANTHER" id="PTHR10953:SF102">
    <property type="entry name" value="ADENYLYLTRANSFERASE AND SULFURTRANSFERASE MOCS3"/>
    <property type="match status" value="1"/>
</dbReference>
<dbReference type="Proteomes" id="UP001501207">
    <property type="component" value="Unassembled WGS sequence"/>
</dbReference>
<reference evidence="3" key="1">
    <citation type="journal article" date="2019" name="Int. J. Syst. Evol. Microbiol.">
        <title>The Global Catalogue of Microorganisms (GCM) 10K type strain sequencing project: providing services to taxonomists for standard genome sequencing and annotation.</title>
        <authorList>
            <consortium name="The Broad Institute Genomics Platform"/>
            <consortium name="The Broad Institute Genome Sequencing Center for Infectious Disease"/>
            <person name="Wu L."/>
            <person name="Ma J."/>
        </authorList>
    </citation>
    <scope>NUCLEOTIDE SEQUENCE [LARGE SCALE GENOMIC DNA]</scope>
    <source>
        <strain evidence="3">JCM 17664</strain>
    </source>
</reference>
<dbReference type="Pfam" id="PF00581">
    <property type="entry name" value="Rhodanese"/>
    <property type="match status" value="1"/>
</dbReference>
<proteinExistence type="predicted"/>
<feature type="domain" description="Rhodanese" evidence="1">
    <location>
        <begin position="272"/>
        <end position="359"/>
    </location>
</feature>
<dbReference type="EMBL" id="BAABFN010000002">
    <property type="protein sequence ID" value="GAA4306644.1"/>
    <property type="molecule type" value="Genomic_DNA"/>
</dbReference>
<dbReference type="PANTHER" id="PTHR10953">
    <property type="entry name" value="UBIQUITIN-ACTIVATING ENZYME E1"/>
    <property type="match status" value="1"/>
</dbReference>
<evidence type="ECO:0000313" key="3">
    <source>
        <dbReference type="Proteomes" id="UP001501207"/>
    </source>
</evidence>
<evidence type="ECO:0000313" key="2">
    <source>
        <dbReference type="EMBL" id="GAA4306644.1"/>
    </source>
</evidence>
<keyword evidence="2" id="KW-0548">Nucleotidyltransferase</keyword>
<dbReference type="InterPro" id="IPR045886">
    <property type="entry name" value="ThiF/MoeB/HesA"/>
</dbReference>
<organism evidence="2 3">
    <name type="scientific">Compostibacter hankyongensis</name>
    <dbReference type="NCBI Taxonomy" id="1007089"/>
    <lineage>
        <taxon>Bacteria</taxon>
        <taxon>Pseudomonadati</taxon>
        <taxon>Bacteroidota</taxon>
        <taxon>Chitinophagia</taxon>
        <taxon>Chitinophagales</taxon>
        <taxon>Chitinophagaceae</taxon>
        <taxon>Compostibacter</taxon>
    </lineage>
</organism>
<dbReference type="SUPFAM" id="SSF69572">
    <property type="entry name" value="Activating enzymes of the ubiquitin-like proteins"/>
    <property type="match status" value="1"/>
</dbReference>
<dbReference type="CDD" id="cd00158">
    <property type="entry name" value="RHOD"/>
    <property type="match status" value="1"/>
</dbReference>
<dbReference type="Gene3D" id="3.40.250.10">
    <property type="entry name" value="Rhodanese-like domain"/>
    <property type="match status" value="1"/>
</dbReference>
<dbReference type="GO" id="GO:0016779">
    <property type="term" value="F:nucleotidyltransferase activity"/>
    <property type="evidence" value="ECO:0007669"/>
    <property type="project" value="UniProtKB-KW"/>
</dbReference>
<dbReference type="InterPro" id="IPR036873">
    <property type="entry name" value="Rhodanese-like_dom_sf"/>
</dbReference>
<sequence length="371" mass="40855">MEHQERYIRQLQLPGFGKAAQQKLEAAKVLVIGAGGLGVPVLQYLAAMGTGTLGIVDGDSISRDNLHRQVLYADEETGLPKAETAARHLQKQNPHIRLKIFPEFFNPENATDILSGFDLVVDATDNFAARYLINDACVMTGKPFIYGAVQQYEGQVSVFNYGDGPTYRCLYPVPPAPEQLPDCNTAGVLGVVPGIIGCRQALEAVKVITGIGTSLSGYLLILDFLNNDQYRIRLKASPERHAIRTLQDSYAVSSCGEINTLSPEQLYGWYGSGIKFTLLDVRSPEEYREAHLENAMPAPPDTLTDMSFPVDRPVVTVCRQGSRSLKAARLLRERYPALRIYSLAGGIDQWIREIGAEKIIRAKAETFPQPS</sequence>
<protein>
    <submittedName>
        <fullName evidence="2">Molybdopterin-synthase adenylyltransferase MoeB</fullName>
    </submittedName>
</protein>
<dbReference type="CDD" id="cd00757">
    <property type="entry name" value="ThiF_MoeB_HesA_family"/>
    <property type="match status" value="1"/>
</dbReference>
<dbReference type="Gene3D" id="3.40.50.720">
    <property type="entry name" value="NAD(P)-binding Rossmann-like Domain"/>
    <property type="match status" value="1"/>
</dbReference>
<comment type="caution">
    <text evidence="2">The sequence shown here is derived from an EMBL/GenBank/DDBJ whole genome shotgun (WGS) entry which is preliminary data.</text>
</comment>
<accession>A0ABP8FM12</accession>
<dbReference type="InterPro" id="IPR035985">
    <property type="entry name" value="Ubiquitin-activating_enz"/>
</dbReference>
<dbReference type="PROSITE" id="PS50206">
    <property type="entry name" value="RHODANESE_3"/>
    <property type="match status" value="1"/>
</dbReference>
<keyword evidence="3" id="KW-1185">Reference proteome</keyword>
<dbReference type="InterPro" id="IPR000594">
    <property type="entry name" value="ThiF_NAD_FAD-bd"/>
</dbReference>
<dbReference type="Pfam" id="PF00899">
    <property type="entry name" value="ThiF"/>
    <property type="match status" value="1"/>
</dbReference>
<evidence type="ECO:0000259" key="1">
    <source>
        <dbReference type="PROSITE" id="PS50206"/>
    </source>
</evidence>
<dbReference type="RefSeq" id="WP_344977232.1">
    <property type="nucleotide sequence ID" value="NZ_BAABFN010000002.1"/>
</dbReference>
<gene>
    <name evidence="2" type="primary">moeB</name>
    <name evidence="2" type="ORF">GCM10023143_12710</name>
</gene>
<keyword evidence="2" id="KW-0808">Transferase</keyword>
<dbReference type="SMART" id="SM00450">
    <property type="entry name" value="RHOD"/>
    <property type="match status" value="1"/>
</dbReference>
<name>A0ABP8FM12_9BACT</name>